<evidence type="ECO:0000259" key="6">
    <source>
        <dbReference type="Pfam" id="PF04542"/>
    </source>
</evidence>
<accession>A0ABP7XIN8</accession>
<dbReference type="InterPro" id="IPR013249">
    <property type="entry name" value="RNA_pol_sigma70_r4_t2"/>
</dbReference>
<dbReference type="InterPro" id="IPR014284">
    <property type="entry name" value="RNA_pol_sigma-70_dom"/>
</dbReference>
<dbReference type="InterPro" id="IPR036388">
    <property type="entry name" value="WH-like_DNA-bd_sf"/>
</dbReference>
<dbReference type="SUPFAM" id="SSF88659">
    <property type="entry name" value="Sigma3 and sigma4 domains of RNA polymerase sigma factors"/>
    <property type="match status" value="1"/>
</dbReference>
<dbReference type="Gene3D" id="1.10.10.10">
    <property type="entry name" value="Winged helix-like DNA-binding domain superfamily/Winged helix DNA-binding domain"/>
    <property type="match status" value="1"/>
</dbReference>
<dbReference type="Pfam" id="PF08281">
    <property type="entry name" value="Sigma70_r4_2"/>
    <property type="match status" value="1"/>
</dbReference>
<keyword evidence="3" id="KW-0731">Sigma factor</keyword>
<keyword evidence="5" id="KW-0804">Transcription</keyword>
<name>A0ABP7XIN8_9ACTN</name>
<dbReference type="EMBL" id="BAAAZH010000013">
    <property type="protein sequence ID" value="GAA4118969.1"/>
    <property type="molecule type" value="Genomic_DNA"/>
</dbReference>
<dbReference type="InterPro" id="IPR013324">
    <property type="entry name" value="RNA_pol_sigma_r3/r4-like"/>
</dbReference>
<dbReference type="Gene3D" id="1.10.1740.10">
    <property type="match status" value="1"/>
</dbReference>
<dbReference type="InterPro" id="IPR013325">
    <property type="entry name" value="RNA_pol_sigma_r2"/>
</dbReference>
<dbReference type="InterPro" id="IPR007627">
    <property type="entry name" value="RNA_pol_sigma70_r2"/>
</dbReference>
<evidence type="ECO:0000256" key="1">
    <source>
        <dbReference type="ARBA" id="ARBA00010641"/>
    </source>
</evidence>
<feature type="domain" description="RNA polymerase sigma factor 70 region 4 type 2" evidence="7">
    <location>
        <begin position="107"/>
        <end position="158"/>
    </location>
</feature>
<evidence type="ECO:0000256" key="3">
    <source>
        <dbReference type="ARBA" id="ARBA00023082"/>
    </source>
</evidence>
<dbReference type="InterPro" id="IPR039425">
    <property type="entry name" value="RNA_pol_sigma-70-like"/>
</dbReference>
<proteinExistence type="inferred from homology"/>
<evidence type="ECO:0000256" key="5">
    <source>
        <dbReference type="ARBA" id="ARBA00023163"/>
    </source>
</evidence>
<keyword evidence="4" id="KW-0238">DNA-binding</keyword>
<evidence type="ECO:0000313" key="9">
    <source>
        <dbReference type="Proteomes" id="UP001501495"/>
    </source>
</evidence>
<comment type="caution">
    <text evidence="8">The sequence shown here is derived from an EMBL/GenBank/DDBJ whole genome shotgun (WGS) entry which is preliminary data.</text>
</comment>
<comment type="similarity">
    <text evidence="1">Belongs to the sigma-70 factor family. ECF subfamily.</text>
</comment>
<dbReference type="RefSeq" id="WP_344733327.1">
    <property type="nucleotide sequence ID" value="NZ_BAAAZH010000013.1"/>
</dbReference>
<dbReference type="Pfam" id="PF04542">
    <property type="entry name" value="Sigma70_r2"/>
    <property type="match status" value="1"/>
</dbReference>
<sequence length="168" mass="19120">MKPEARAEVRACLRRNHDDLLAYFERRVHVREDAADLLGETFLQVWRRHESLPVDPTRQRMWLFTIAANLLANHRRSGRRRTALTERLKSQMAVNPGARLDAPEQSAVRDAVLRLHVAHRELVMLIHWDGFTVVEAAEVLGLNPSTARGRYAAARQALREALADAACT</sequence>
<keyword evidence="9" id="KW-1185">Reference proteome</keyword>
<dbReference type="PANTHER" id="PTHR43133:SF8">
    <property type="entry name" value="RNA POLYMERASE SIGMA FACTOR HI_1459-RELATED"/>
    <property type="match status" value="1"/>
</dbReference>
<feature type="domain" description="RNA polymerase sigma-70 region 2" evidence="6">
    <location>
        <begin position="14"/>
        <end position="81"/>
    </location>
</feature>
<dbReference type="NCBIfam" id="TIGR02937">
    <property type="entry name" value="sigma70-ECF"/>
    <property type="match status" value="1"/>
</dbReference>
<dbReference type="Proteomes" id="UP001501495">
    <property type="component" value="Unassembled WGS sequence"/>
</dbReference>
<dbReference type="SUPFAM" id="SSF88946">
    <property type="entry name" value="Sigma2 domain of RNA polymerase sigma factors"/>
    <property type="match status" value="1"/>
</dbReference>
<evidence type="ECO:0000256" key="2">
    <source>
        <dbReference type="ARBA" id="ARBA00023015"/>
    </source>
</evidence>
<evidence type="ECO:0000256" key="4">
    <source>
        <dbReference type="ARBA" id="ARBA00023125"/>
    </source>
</evidence>
<reference evidence="9" key="1">
    <citation type="journal article" date="2019" name="Int. J. Syst. Evol. Microbiol.">
        <title>The Global Catalogue of Microorganisms (GCM) 10K type strain sequencing project: providing services to taxonomists for standard genome sequencing and annotation.</title>
        <authorList>
            <consortium name="The Broad Institute Genomics Platform"/>
            <consortium name="The Broad Institute Genome Sequencing Center for Infectious Disease"/>
            <person name="Wu L."/>
            <person name="Ma J."/>
        </authorList>
    </citation>
    <scope>NUCLEOTIDE SEQUENCE [LARGE SCALE GENOMIC DNA]</scope>
    <source>
        <strain evidence="9">JCM 16703</strain>
    </source>
</reference>
<keyword evidence="2" id="KW-0805">Transcription regulation</keyword>
<evidence type="ECO:0000259" key="7">
    <source>
        <dbReference type="Pfam" id="PF08281"/>
    </source>
</evidence>
<organism evidence="8 9">
    <name type="scientific">Nocardioides fonticola</name>
    <dbReference type="NCBI Taxonomy" id="450363"/>
    <lineage>
        <taxon>Bacteria</taxon>
        <taxon>Bacillati</taxon>
        <taxon>Actinomycetota</taxon>
        <taxon>Actinomycetes</taxon>
        <taxon>Propionibacteriales</taxon>
        <taxon>Nocardioidaceae</taxon>
        <taxon>Nocardioides</taxon>
    </lineage>
</organism>
<protein>
    <submittedName>
        <fullName evidence="8">Sigma-70 family RNA polymerase sigma factor SigL</fullName>
    </submittedName>
</protein>
<evidence type="ECO:0000313" key="8">
    <source>
        <dbReference type="EMBL" id="GAA4118969.1"/>
    </source>
</evidence>
<dbReference type="PANTHER" id="PTHR43133">
    <property type="entry name" value="RNA POLYMERASE ECF-TYPE SIGMA FACTO"/>
    <property type="match status" value="1"/>
</dbReference>
<gene>
    <name evidence="8" type="primary">sigL</name>
    <name evidence="8" type="ORF">GCM10022215_21120</name>
</gene>